<proteinExistence type="predicted"/>
<dbReference type="AlphaFoldDB" id="A0A5C3FJ03"/>
<comment type="caution">
    <text evidence="2">The sequence shown here is derived from an EMBL/GenBank/DDBJ whole genome shotgun (WGS) entry which is preliminary data.</text>
</comment>
<feature type="region of interest" description="Disordered" evidence="1">
    <location>
        <begin position="73"/>
        <end position="115"/>
    </location>
</feature>
<dbReference type="Proteomes" id="UP000325008">
    <property type="component" value="Unassembled WGS sequence"/>
</dbReference>
<dbReference type="EMBL" id="OOIQ01000002">
    <property type="protein sequence ID" value="SPO43501.1"/>
    <property type="molecule type" value="Genomic_DNA"/>
</dbReference>
<evidence type="ECO:0000256" key="1">
    <source>
        <dbReference type="SAM" id="MobiDB-lite"/>
    </source>
</evidence>
<name>A0A5C3FJ03_PSEA2</name>
<protein>
    <submittedName>
        <fullName evidence="2">Uncharacterized protein</fullName>
    </submittedName>
</protein>
<feature type="compositionally biased region" description="Low complexity" evidence="1">
    <location>
        <begin position="73"/>
        <end position="86"/>
    </location>
</feature>
<evidence type="ECO:0000313" key="2">
    <source>
        <dbReference type="EMBL" id="SPO43501.1"/>
    </source>
</evidence>
<organism evidence="2 3">
    <name type="scientific">Pseudozyma antarctica</name>
    <name type="common">Yeast</name>
    <name type="synonym">Candida antarctica</name>
    <dbReference type="NCBI Taxonomy" id="84753"/>
    <lineage>
        <taxon>Eukaryota</taxon>
        <taxon>Fungi</taxon>
        <taxon>Dikarya</taxon>
        <taxon>Basidiomycota</taxon>
        <taxon>Ustilaginomycotina</taxon>
        <taxon>Ustilaginomycetes</taxon>
        <taxon>Ustilaginales</taxon>
        <taxon>Ustilaginaceae</taxon>
        <taxon>Moesziomyces</taxon>
    </lineage>
</organism>
<keyword evidence="3" id="KW-1185">Reference proteome</keyword>
<feature type="region of interest" description="Disordered" evidence="1">
    <location>
        <begin position="32"/>
        <end position="55"/>
    </location>
</feature>
<sequence length="115" mass="12783">MRLDDSVQHTYRWLPCSRRLSLERPCERRAKFSSARSHHHTQCAQLTVAPRRLQGPRCRTADPAARLRALRLPTTTTQNVEPTTLPSGAPPSITPVALAASPPERRPPEPAFVAS</sequence>
<reference evidence="2" key="1">
    <citation type="submission" date="2018-03" db="EMBL/GenBank/DDBJ databases">
        <authorList>
            <person name="Guldener U."/>
        </authorList>
    </citation>
    <scope>NUCLEOTIDE SEQUENCE [LARGE SCALE GENOMIC DNA]</scope>
    <source>
        <strain evidence="2">ATCC34888</strain>
    </source>
</reference>
<evidence type="ECO:0000313" key="3">
    <source>
        <dbReference type="Proteomes" id="UP000325008"/>
    </source>
</evidence>
<accession>A0A5C3FJ03</accession>
<gene>
    <name evidence="2" type="ORF">PSANT_01186</name>
</gene>